<evidence type="ECO:0000313" key="1">
    <source>
        <dbReference type="EMBL" id="GBP64794.1"/>
    </source>
</evidence>
<dbReference type="Proteomes" id="UP000299102">
    <property type="component" value="Unassembled WGS sequence"/>
</dbReference>
<comment type="caution">
    <text evidence="1">The sequence shown here is derived from an EMBL/GenBank/DDBJ whole genome shotgun (WGS) entry which is preliminary data.</text>
</comment>
<protein>
    <submittedName>
        <fullName evidence="1">Uncharacterized protein</fullName>
    </submittedName>
</protein>
<accession>A0A4C1XQE3</accession>
<organism evidence="1 2">
    <name type="scientific">Eumeta variegata</name>
    <name type="common">Bagworm moth</name>
    <name type="synonym">Eumeta japonica</name>
    <dbReference type="NCBI Taxonomy" id="151549"/>
    <lineage>
        <taxon>Eukaryota</taxon>
        <taxon>Metazoa</taxon>
        <taxon>Ecdysozoa</taxon>
        <taxon>Arthropoda</taxon>
        <taxon>Hexapoda</taxon>
        <taxon>Insecta</taxon>
        <taxon>Pterygota</taxon>
        <taxon>Neoptera</taxon>
        <taxon>Endopterygota</taxon>
        <taxon>Lepidoptera</taxon>
        <taxon>Glossata</taxon>
        <taxon>Ditrysia</taxon>
        <taxon>Tineoidea</taxon>
        <taxon>Psychidae</taxon>
        <taxon>Oiketicinae</taxon>
        <taxon>Eumeta</taxon>
    </lineage>
</organism>
<evidence type="ECO:0000313" key="2">
    <source>
        <dbReference type="Proteomes" id="UP000299102"/>
    </source>
</evidence>
<sequence length="168" mass="18959">MHRIFSPTQAFSGERRRAAPRQLVMSEYIPGLRGPYEYIFSGYPAMFYSWGSGFTIDTFGITRLTPSITSSARLIITEDEPLRLQSHTPAPETGVVGANARASAAAGSIAVYYLRYMKQRTKYSRTERLEFQSRTAFSGKFNPTRAEFRLNGKTRLQDVVNAVRSTVR</sequence>
<proteinExistence type="predicted"/>
<name>A0A4C1XQE3_EUMVA</name>
<dbReference type="AlphaFoldDB" id="A0A4C1XQE3"/>
<dbReference type="EMBL" id="BGZK01000909">
    <property type="protein sequence ID" value="GBP64794.1"/>
    <property type="molecule type" value="Genomic_DNA"/>
</dbReference>
<gene>
    <name evidence="1" type="ORF">EVAR_31916_1</name>
</gene>
<keyword evidence="2" id="KW-1185">Reference proteome</keyword>
<reference evidence="1 2" key="1">
    <citation type="journal article" date="2019" name="Commun. Biol.">
        <title>The bagworm genome reveals a unique fibroin gene that provides high tensile strength.</title>
        <authorList>
            <person name="Kono N."/>
            <person name="Nakamura H."/>
            <person name="Ohtoshi R."/>
            <person name="Tomita M."/>
            <person name="Numata K."/>
            <person name="Arakawa K."/>
        </authorList>
    </citation>
    <scope>NUCLEOTIDE SEQUENCE [LARGE SCALE GENOMIC DNA]</scope>
</reference>